<evidence type="ECO:0000256" key="3">
    <source>
        <dbReference type="ARBA" id="ARBA00023163"/>
    </source>
</evidence>
<dbReference type="SMART" id="SM00871">
    <property type="entry name" value="AraC_E_bind"/>
    <property type="match status" value="1"/>
</dbReference>
<dbReference type="InterPro" id="IPR011256">
    <property type="entry name" value="Reg_factor_effector_dom_sf"/>
</dbReference>
<name>A0A3M8P9K7_9BACL</name>
<evidence type="ECO:0000256" key="1">
    <source>
        <dbReference type="ARBA" id="ARBA00023015"/>
    </source>
</evidence>
<keyword evidence="2" id="KW-0238">DNA-binding</keyword>
<dbReference type="SUPFAM" id="SSF46689">
    <property type="entry name" value="Homeodomain-like"/>
    <property type="match status" value="2"/>
</dbReference>
<dbReference type="EMBL" id="RIAX01000002">
    <property type="protein sequence ID" value="RNF40357.1"/>
    <property type="molecule type" value="Genomic_DNA"/>
</dbReference>
<reference evidence="5 6" key="1">
    <citation type="journal article" date="2018" name="Int. J. Syst. Evol. Microbiol.">
        <title>Planococcus salinus sp. nov., a moderately halophilic bacterium isolated from a saline-alkali soil.</title>
        <authorList>
            <person name="Gan L."/>
        </authorList>
    </citation>
    <scope>NUCLEOTIDE SEQUENCE [LARGE SCALE GENOMIC DNA]</scope>
    <source>
        <strain evidence="5 6">LCB217</strain>
    </source>
</reference>
<proteinExistence type="predicted"/>
<evidence type="ECO:0000313" key="5">
    <source>
        <dbReference type="EMBL" id="RNF40357.1"/>
    </source>
</evidence>
<dbReference type="GO" id="GO:0043565">
    <property type="term" value="F:sequence-specific DNA binding"/>
    <property type="evidence" value="ECO:0007669"/>
    <property type="project" value="InterPro"/>
</dbReference>
<dbReference type="InterPro" id="IPR050959">
    <property type="entry name" value="MarA-like"/>
</dbReference>
<dbReference type="Pfam" id="PF06445">
    <property type="entry name" value="GyrI-like"/>
    <property type="match status" value="1"/>
</dbReference>
<feature type="domain" description="HTH araC/xylS-type" evidence="4">
    <location>
        <begin position="8"/>
        <end position="106"/>
    </location>
</feature>
<dbReference type="Pfam" id="PF12833">
    <property type="entry name" value="HTH_18"/>
    <property type="match status" value="1"/>
</dbReference>
<dbReference type="InterPro" id="IPR009057">
    <property type="entry name" value="Homeodomain-like_sf"/>
</dbReference>
<keyword evidence="1" id="KW-0805">Transcription regulation</keyword>
<accession>A0A3M8P9K7</accession>
<dbReference type="PANTHER" id="PTHR47504:SF5">
    <property type="entry name" value="RIGHT ORIGIN-BINDING PROTEIN"/>
    <property type="match status" value="1"/>
</dbReference>
<evidence type="ECO:0000256" key="2">
    <source>
        <dbReference type="ARBA" id="ARBA00023125"/>
    </source>
</evidence>
<comment type="caution">
    <text evidence="5">The sequence shown here is derived from an EMBL/GenBank/DDBJ whole genome shotgun (WGS) entry which is preliminary data.</text>
</comment>
<evidence type="ECO:0000313" key="6">
    <source>
        <dbReference type="Proteomes" id="UP000275473"/>
    </source>
</evidence>
<dbReference type="Gene3D" id="3.20.80.10">
    <property type="entry name" value="Regulatory factor, effector binding domain"/>
    <property type="match status" value="1"/>
</dbReference>
<dbReference type="Gene3D" id="1.10.10.60">
    <property type="entry name" value="Homeodomain-like"/>
    <property type="match status" value="2"/>
</dbReference>
<dbReference type="OrthoDB" id="9801123at2"/>
<keyword evidence="3" id="KW-0804">Transcription</keyword>
<evidence type="ECO:0000259" key="4">
    <source>
        <dbReference type="PROSITE" id="PS01124"/>
    </source>
</evidence>
<dbReference type="GO" id="GO:0003700">
    <property type="term" value="F:DNA-binding transcription factor activity"/>
    <property type="evidence" value="ECO:0007669"/>
    <property type="project" value="InterPro"/>
</dbReference>
<dbReference type="InterPro" id="IPR018062">
    <property type="entry name" value="HTH_AraC-typ_CS"/>
</dbReference>
<dbReference type="PROSITE" id="PS01124">
    <property type="entry name" value="HTH_ARAC_FAMILY_2"/>
    <property type="match status" value="1"/>
</dbReference>
<protein>
    <submittedName>
        <fullName evidence="5">AraC family transcriptional regulator</fullName>
    </submittedName>
</protein>
<gene>
    <name evidence="5" type="ORF">EEX84_02705</name>
</gene>
<organism evidence="5 6">
    <name type="scientific">Planococcus salinus</name>
    <dbReference type="NCBI Taxonomy" id="1848460"/>
    <lineage>
        <taxon>Bacteria</taxon>
        <taxon>Bacillati</taxon>
        <taxon>Bacillota</taxon>
        <taxon>Bacilli</taxon>
        <taxon>Bacillales</taxon>
        <taxon>Caryophanaceae</taxon>
        <taxon>Planococcus</taxon>
    </lineage>
</organism>
<dbReference type="InterPro" id="IPR029442">
    <property type="entry name" value="GyrI-like"/>
</dbReference>
<dbReference type="InterPro" id="IPR018060">
    <property type="entry name" value="HTH_AraC"/>
</dbReference>
<keyword evidence="6" id="KW-1185">Reference proteome</keyword>
<dbReference type="Proteomes" id="UP000275473">
    <property type="component" value="Unassembled WGS sequence"/>
</dbReference>
<dbReference type="SUPFAM" id="SSF55136">
    <property type="entry name" value="Probable bacterial effector-binding domain"/>
    <property type="match status" value="1"/>
</dbReference>
<dbReference type="AlphaFoldDB" id="A0A3M8P9K7"/>
<dbReference type="InterPro" id="IPR010499">
    <property type="entry name" value="AraC_E-bd"/>
</dbReference>
<dbReference type="PANTHER" id="PTHR47504">
    <property type="entry name" value="RIGHT ORIGIN-BINDING PROTEIN"/>
    <property type="match status" value="1"/>
</dbReference>
<dbReference type="RefSeq" id="WP_123164058.1">
    <property type="nucleotide sequence ID" value="NZ_RIAX01000002.1"/>
</dbReference>
<dbReference type="SMART" id="SM00342">
    <property type="entry name" value="HTH_ARAC"/>
    <property type="match status" value="1"/>
</dbReference>
<dbReference type="PROSITE" id="PS00041">
    <property type="entry name" value="HTH_ARAC_FAMILY_1"/>
    <property type="match status" value="1"/>
</dbReference>
<sequence>MDMLKDMNEALRYIEEHLEEDIDFEQVAAIAGVSEFHLRKMFSYLSGMGLSHYIRNRRLSQAAIDLQRGGERVVDVAVKYGYDSADGFSRAFREWSGLKPTEVKGSDALKVFPRLTFQLTIQGGMDMNYRVEEKEAFKLVGIKKRVPMVFEGQNPEIMKMVQQLTAEQRQKLQSWRNTEVKTVVNASFNFDEGRYEEKGELDHLIGSITTLQQDFEDFDVVEVPQGSWAIFSAEGPFPQTLQNMWAKIFSEWLPSSNYELVDGPEISFNGDFTNMQNVSSEIWIPVKERDNK</sequence>